<dbReference type="InterPro" id="IPR026869">
    <property type="entry name" value="EgtC-like"/>
</dbReference>
<name>A0A7D8AC41_9MICO</name>
<dbReference type="PROSITE" id="PS51278">
    <property type="entry name" value="GATASE_TYPE_2"/>
    <property type="match status" value="1"/>
</dbReference>
<dbReference type="InterPro" id="IPR029055">
    <property type="entry name" value="Ntn_hydrolases_N"/>
</dbReference>
<dbReference type="Proteomes" id="UP000515708">
    <property type="component" value="Chromosome"/>
</dbReference>
<dbReference type="InterPro" id="IPR017932">
    <property type="entry name" value="GATase_2_dom"/>
</dbReference>
<proteinExistence type="predicted"/>
<dbReference type="AlphaFoldDB" id="A0A7D8AC41"/>
<keyword evidence="1 3" id="KW-0315">Glutamine amidotransferase</keyword>
<evidence type="ECO:0000259" key="2">
    <source>
        <dbReference type="PROSITE" id="PS51278"/>
    </source>
</evidence>
<reference evidence="3 4" key="1">
    <citation type="journal article" date="2020" name="Front. Microbiol.">
        <title>Design of Bacterial Strain-Specific qPCR Assays Using NGS Data and Publicly Available Resources and Its Application to Track Biocontrol Strains.</title>
        <authorList>
            <person name="Hernandez I."/>
            <person name="Sant C."/>
            <person name="Martinez R."/>
            <person name="Fernandez C."/>
        </authorList>
    </citation>
    <scope>NUCLEOTIDE SEQUENCE [LARGE SCALE GENOMIC DNA]</scope>
    <source>
        <strain evidence="3 4">B24</strain>
    </source>
</reference>
<organism evidence="3 4">
    <name type="scientific">Microbacterium esteraromaticum</name>
    <dbReference type="NCBI Taxonomy" id="57043"/>
    <lineage>
        <taxon>Bacteria</taxon>
        <taxon>Bacillati</taxon>
        <taxon>Actinomycetota</taxon>
        <taxon>Actinomycetes</taxon>
        <taxon>Micrococcales</taxon>
        <taxon>Microbacteriaceae</taxon>
        <taxon>Microbacterium</taxon>
    </lineage>
</organism>
<dbReference type="Gene3D" id="3.60.20.10">
    <property type="entry name" value="Glutamine Phosphoribosylpyrophosphate, subunit 1, domain 1"/>
    <property type="match status" value="1"/>
</dbReference>
<keyword evidence="3" id="KW-0808">Transferase</keyword>
<evidence type="ECO:0000256" key="1">
    <source>
        <dbReference type="ARBA" id="ARBA00022962"/>
    </source>
</evidence>
<sequence length="297" mass="31771">MRYKRRGMFATRRPRPIAHLLFRGPCMCRLFAFVSPLPTTSRSELGVDGAESLLSLARLHGDGWGRASVRTPGETPHVLRSPLSAANDPDFDAALSTPSRAAIVHLRWATAGLPVNECNAHPFEADGMAFCHNGTIKPLDRLHSLLTAESATTLAGTTDSEMFFALIREQVAAGVGLHEATARVAGTLRDLFPLASLNALLLDGEQLIVVHASATSILTEHDLSRLAPLADVLPDEHNEDYFALRWREGADGTITVGSTGVAGEGWTPLPAESVTSIRLADRSASTLELAAAHAHHG</sequence>
<dbReference type="Pfam" id="PF13230">
    <property type="entry name" value="GATase_4"/>
    <property type="match status" value="1"/>
</dbReference>
<dbReference type="EMBL" id="CP043732">
    <property type="protein sequence ID" value="QMU97541.1"/>
    <property type="molecule type" value="Genomic_DNA"/>
</dbReference>
<gene>
    <name evidence="3" type="ORF">FVO59_10145</name>
</gene>
<protein>
    <submittedName>
        <fullName evidence="3">Class II glutamine amidotransferase</fullName>
    </submittedName>
</protein>
<feature type="domain" description="Glutamine amidotransferase type-2" evidence="2">
    <location>
        <begin position="28"/>
        <end position="297"/>
    </location>
</feature>
<evidence type="ECO:0000313" key="4">
    <source>
        <dbReference type="Proteomes" id="UP000515708"/>
    </source>
</evidence>
<dbReference type="PANTHER" id="PTHR42824:SF1">
    <property type="entry name" value="GLUTAMINE AMIDOTRANSFERASE YAFJ-RELATED"/>
    <property type="match status" value="1"/>
</dbReference>
<accession>A0A7D8AC41</accession>
<dbReference type="SUPFAM" id="SSF56235">
    <property type="entry name" value="N-terminal nucleophile aminohydrolases (Ntn hydrolases)"/>
    <property type="match status" value="1"/>
</dbReference>
<dbReference type="PANTHER" id="PTHR42824">
    <property type="entry name" value="GLUTAMINE AMIDOTRANSFERASE"/>
    <property type="match status" value="1"/>
</dbReference>
<dbReference type="GO" id="GO:0016740">
    <property type="term" value="F:transferase activity"/>
    <property type="evidence" value="ECO:0007669"/>
    <property type="project" value="UniProtKB-KW"/>
</dbReference>
<evidence type="ECO:0000313" key="3">
    <source>
        <dbReference type="EMBL" id="QMU97541.1"/>
    </source>
</evidence>
<dbReference type="CDD" id="cd01908">
    <property type="entry name" value="YafJ"/>
    <property type="match status" value="1"/>
</dbReference>